<dbReference type="InterPro" id="IPR052983">
    <property type="entry name" value="MFS_Riboflavin_Transporter"/>
</dbReference>
<dbReference type="CDD" id="cd17353">
    <property type="entry name" value="MFS_OFA_like"/>
    <property type="match status" value="1"/>
</dbReference>
<evidence type="ECO:0000256" key="4">
    <source>
        <dbReference type="ARBA" id="ARBA00022989"/>
    </source>
</evidence>
<evidence type="ECO:0000256" key="2">
    <source>
        <dbReference type="ARBA" id="ARBA00022448"/>
    </source>
</evidence>
<name>A0A1I8H205_9PLAT</name>
<keyword evidence="4 7" id="KW-1133">Transmembrane helix</keyword>
<dbReference type="InterPro" id="IPR011701">
    <property type="entry name" value="MFS"/>
</dbReference>
<dbReference type="Gene3D" id="1.20.1250.20">
    <property type="entry name" value="MFS general substrate transporter like domains"/>
    <property type="match status" value="2"/>
</dbReference>
<keyword evidence="9" id="KW-1185">Reference proteome</keyword>
<evidence type="ECO:0000313" key="9">
    <source>
        <dbReference type="Proteomes" id="UP000095280"/>
    </source>
</evidence>
<feature type="transmembrane region" description="Helical" evidence="7">
    <location>
        <begin position="306"/>
        <end position="326"/>
    </location>
</feature>
<dbReference type="PANTHER" id="PTHR43385:SF1">
    <property type="entry name" value="RIBOFLAVIN TRANSPORTER RIBJ"/>
    <property type="match status" value="1"/>
</dbReference>
<feature type="region of interest" description="Disordered" evidence="6">
    <location>
        <begin position="461"/>
        <end position="497"/>
    </location>
</feature>
<dbReference type="Proteomes" id="UP000095280">
    <property type="component" value="Unplaced"/>
</dbReference>
<evidence type="ECO:0000256" key="5">
    <source>
        <dbReference type="ARBA" id="ARBA00023136"/>
    </source>
</evidence>
<feature type="transmembrane region" description="Helical" evidence="7">
    <location>
        <begin position="7"/>
        <end position="27"/>
    </location>
</feature>
<feature type="compositionally biased region" description="Basic and acidic residues" evidence="6">
    <location>
        <begin position="482"/>
        <end position="491"/>
    </location>
</feature>
<protein>
    <submittedName>
        <fullName evidence="10">MFS domain-containing protein</fullName>
    </submittedName>
</protein>
<feature type="transmembrane region" description="Helical" evidence="7">
    <location>
        <begin position="424"/>
        <end position="445"/>
    </location>
</feature>
<feature type="transmembrane region" description="Helical" evidence="7">
    <location>
        <begin position="107"/>
        <end position="128"/>
    </location>
</feature>
<dbReference type="PANTHER" id="PTHR43385">
    <property type="entry name" value="RIBOFLAVIN TRANSPORTER RIBJ"/>
    <property type="match status" value="1"/>
</dbReference>
<comment type="subcellular location">
    <subcellularLocation>
        <location evidence="1">Membrane</location>
        <topology evidence="1">Multi-pass membrane protein</topology>
    </subcellularLocation>
</comment>
<feature type="transmembrane region" description="Helical" evidence="7">
    <location>
        <begin position="360"/>
        <end position="385"/>
    </location>
</feature>
<dbReference type="Pfam" id="PF07690">
    <property type="entry name" value="MFS_1"/>
    <property type="match status" value="2"/>
</dbReference>
<feature type="transmembrane region" description="Helical" evidence="7">
    <location>
        <begin position="592"/>
        <end position="617"/>
    </location>
</feature>
<feature type="transmembrane region" description="Helical" evidence="7">
    <location>
        <begin position="505"/>
        <end position="526"/>
    </location>
</feature>
<evidence type="ECO:0000256" key="7">
    <source>
        <dbReference type="SAM" id="Phobius"/>
    </source>
</evidence>
<feature type="transmembrane region" description="Helical" evidence="7">
    <location>
        <begin position="565"/>
        <end position="586"/>
    </location>
</feature>
<dbReference type="AlphaFoldDB" id="A0A1I8H205"/>
<feature type="transmembrane region" description="Helical" evidence="7">
    <location>
        <begin position="196"/>
        <end position="214"/>
    </location>
</feature>
<dbReference type="WBParaSite" id="maker-uti_cns_0004135-snap-gene-0.5-mRNA-1">
    <property type="protein sequence ID" value="maker-uti_cns_0004135-snap-gene-0.5-mRNA-1"/>
    <property type="gene ID" value="maker-uti_cns_0004135-snap-gene-0.5"/>
</dbReference>
<feature type="transmembrane region" description="Helical" evidence="7">
    <location>
        <begin position="397"/>
        <end position="418"/>
    </location>
</feature>
<dbReference type="GO" id="GO:0016020">
    <property type="term" value="C:membrane"/>
    <property type="evidence" value="ECO:0007669"/>
    <property type="project" value="UniProtKB-SubCell"/>
</dbReference>
<keyword evidence="5 7" id="KW-0472">Membrane</keyword>
<organism evidence="9 10">
    <name type="scientific">Macrostomum lignano</name>
    <dbReference type="NCBI Taxonomy" id="282301"/>
    <lineage>
        <taxon>Eukaryota</taxon>
        <taxon>Metazoa</taxon>
        <taxon>Spiralia</taxon>
        <taxon>Lophotrochozoa</taxon>
        <taxon>Platyhelminthes</taxon>
        <taxon>Rhabditophora</taxon>
        <taxon>Macrostomorpha</taxon>
        <taxon>Macrostomida</taxon>
        <taxon>Macrostomidae</taxon>
        <taxon>Macrostomum</taxon>
    </lineage>
</organism>
<feature type="transmembrane region" description="Helical" evidence="7">
    <location>
        <begin position="273"/>
        <end position="294"/>
    </location>
</feature>
<feature type="transmembrane region" description="Helical" evidence="7">
    <location>
        <begin position="81"/>
        <end position="101"/>
    </location>
</feature>
<keyword evidence="3 7" id="KW-0812">Transmembrane</keyword>
<feature type="transmembrane region" description="Helical" evidence="7">
    <location>
        <begin position="140"/>
        <end position="157"/>
    </location>
</feature>
<feature type="transmembrane region" description="Helical" evidence="7">
    <location>
        <begin position="538"/>
        <end position="558"/>
    </location>
</feature>
<evidence type="ECO:0000259" key="8">
    <source>
        <dbReference type="PROSITE" id="PS50850"/>
    </source>
</evidence>
<feature type="transmembrane region" description="Helical" evidence="7">
    <location>
        <begin position="656"/>
        <end position="677"/>
    </location>
</feature>
<dbReference type="GO" id="GO:0022857">
    <property type="term" value="F:transmembrane transporter activity"/>
    <property type="evidence" value="ECO:0007669"/>
    <property type="project" value="InterPro"/>
</dbReference>
<dbReference type="InterPro" id="IPR020846">
    <property type="entry name" value="MFS_dom"/>
</dbReference>
<dbReference type="PROSITE" id="PS50850">
    <property type="entry name" value="MFS"/>
    <property type="match status" value="1"/>
</dbReference>
<feature type="transmembrane region" description="Helical" evidence="7">
    <location>
        <begin position="629"/>
        <end position="650"/>
    </location>
</feature>
<evidence type="ECO:0000256" key="1">
    <source>
        <dbReference type="ARBA" id="ARBA00004141"/>
    </source>
</evidence>
<feature type="transmembrane region" description="Helical" evidence="7">
    <location>
        <begin position="333"/>
        <end position="354"/>
    </location>
</feature>
<feature type="domain" description="Major facilitator superfamily (MFS) profile" evidence="8">
    <location>
        <begin position="6"/>
        <end position="450"/>
    </location>
</feature>
<evidence type="ECO:0000256" key="6">
    <source>
        <dbReference type="SAM" id="MobiDB-lite"/>
    </source>
</evidence>
<evidence type="ECO:0000256" key="3">
    <source>
        <dbReference type="ARBA" id="ARBA00022692"/>
    </source>
</evidence>
<dbReference type="InterPro" id="IPR036259">
    <property type="entry name" value="MFS_trans_sf"/>
</dbReference>
<reference evidence="10" key="1">
    <citation type="submission" date="2016-11" db="UniProtKB">
        <authorList>
            <consortium name="WormBaseParasite"/>
        </authorList>
    </citation>
    <scope>IDENTIFICATION</scope>
</reference>
<sequence>MPTPWKGIGAVIGGFLIHFTLGTLYTFGNMSPYVVSYMRLHSHSKWIGYPDATWIFGLSIFGQGASMAFGGLIEKRIGARLTALLGSWIMSLGVLLSYFAVKSHLGLLVVTYGLLFGVGTGIAYAVAIAASMSWFPSRRGLVGGIVVAGFGGGSLVFDQFQTLYINPDNVRANVTAGGNERYFDQPAIIDRVPSCFVFLGLIYALMQAVGVALLRRPTAAELEERQELVGEAGDDTAAQETALDEGSPSKPRAWKPRRRMDSTPGQMVRKPQFWLLWATFLVNSQSVVYINTQYKSFGLSKGLNDHYLAIVGSLAAAFNAASRVMWGHLHDRVAYRALMFVLSFGMAVLMSTFTLSGAPWYYLLWVCAMFSLFAGNFALFPAACAKLYGQTNLTVNYGLLFTANATSGIIGALLTTVLKDAIGWLGLFLLGAAFSTLGAVFTLLFEVAGRRQELVGEAGDDTAAQETALDEGSPSKPVAMETSEHGNRGGESDSTPGQMVRKPQFWLLWATFLVNSQSVVYINTQYKSFGLSKGLNDHYLAIVGSLAAAFNAASRVMWGHLHDRVAYRALMFVLSFGMAVLMSTFTLSGAPWYYLLWVCAMFSLFAGNFALFPAACAKLYGQTNLTVNYGLLFTANATSGIIGALLTTVLKDAIGWLGLFLLGAAFSTLGAVFTLLFEVAGRV</sequence>
<proteinExistence type="predicted"/>
<evidence type="ECO:0000313" key="10">
    <source>
        <dbReference type="WBParaSite" id="maker-uti_cns_0004135-snap-gene-0.5-mRNA-1"/>
    </source>
</evidence>
<feature type="region of interest" description="Disordered" evidence="6">
    <location>
        <begin position="230"/>
        <end position="264"/>
    </location>
</feature>
<accession>A0A1I8H205</accession>
<keyword evidence="2" id="KW-0813">Transport</keyword>
<feature type="transmembrane region" description="Helical" evidence="7">
    <location>
        <begin position="47"/>
        <end position="69"/>
    </location>
</feature>
<dbReference type="SUPFAM" id="SSF103473">
    <property type="entry name" value="MFS general substrate transporter"/>
    <property type="match status" value="2"/>
</dbReference>